<dbReference type="GeneID" id="66103136"/>
<sequence>MYNRFCAWKHVLIYIYALGVLTSVHTYYKTQWLLCMHLVRTYSNPLMYISSVITTCRLFIPLVHDPSRRFPPCFCSVFHLSHRMTVA</sequence>
<evidence type="ECO:0000313" key="2">
    <source>
        <dbReference type="EMBL" id="KAG7451373.1"/>
    </source>
</evidence>
<accession>A0A9P7W390</accession>
<name>A0A9P7W390_9AGAR</name>
<dbReference type="RefSeq" id="XP_043044873.1">
    <property type="nucleotide sequence ID" value="XM_043180840.1"/>
</dbReference>
<comment type="caution">
    <text evidence="2">The sequence shown here is derived from an EMBL/GenBank/DDBJ whole genome shotgun (WGS) entry which is preliminary data.</text>
</comment>
<protein>
    <submittedName>
        <fullName evidence="2">Uncharacterized protein</fullName>
    </submittedName>
</protein>
<keyword evidence="1" id="KW-0472">Membrane</keyword>
<dbReference type="EMBL" id="MU250525">
    <property type="protein sequence ID" value="KAG7451373.1"/>
    <property type="molecule type" value="Genomic_DNA"/>
</dbReference>
<dbReference type="Proteomes" id="UP000812287">
    <property type="component" value="Unassembled WGS sequence"/>
</dbReference>
<reference evidence="2" key="1">
    <citation type="submission" date="2020-11" db="EMBL/GenBank/DDBJ databases">
        <title>Adaptations for nitrogen fixation in a non-lichenized fungal sporocarp promotes dispersal by wood-feeding termites.</title>
        <authorList>
            <consortium name="DOE Joint Genome Institute"/>
            <person name="Koch R.A."/>
            <person name="Yoon G."/>
            <person name="Arayal U."/>
            <person name="Lail K."/>
            <person name="Amirebrahimi M."/>
            <person name="Labutti K."/>
            <person name="Lipzen A."/>
            <person name="Riley R."/>
            <person name="Barry K."/>
            <person name="Henrissat B."/>
            <person name="Grigoriev I.V."/>
            <person name="Herr J.R."/>
            <person name="Aime M.C."/>
        </authorList>
    </citation>
    <scope>NUCLEOTIDE SEQUENCE</scope>
    <source>
        <strain evidence="2">MCA 3950</strain>
    </source>
</reference>
<keyword evidence="1" id="KW-0812">Transmembrane</keyword>
<keyword evidence="3" id="KW-1185">Reference proteome</keyword>
<gene>
    <name evidence="2" type="ORF">BT62DRAFT_420374</name>
</gene>
<evidence type="ECO:0000313" key="3">
    <source>
        <dbReference type="Proteomes" id="UP000812287"/>
    </source>
</evidence>
<dbReference type="AlphaFoldDB" id="A0A9P7W390"/>
<evidence type="ECO:0000256" key="1">
    <source>
        <dbReference type="SAM" id="Phobius"/>
    </source>
</evidence>
<feature type="transmembrane region" description="Helical" evidence="1">
    <location>
        <begin position="12"/>
        <end position="30"/>
    </location>
</feature>
<organism evidence="2 3">
    <name type="scientific">Guyanagaster necrorhizus</name>
    <dbReference type="NCBI Taxonomy" id="856835"/>
    <lineage>
        <taxon>Eukaryota</taxon>
        <taxon>Fungi</taxon>
        <taxon>Dikarya</taxon>
        <taxon>Basidiomycota</taxon>
        <taxon>Agaricomycotina</taxon>
        <taxon>Agaricomycetes</taxon>
        <taxon>Agaricomycetidae</taxon>
        <taxon>Agaricales</taxon>
        <taxon>Marasmiineae</taxon>
        <taxon>Physalacriaceae</taxon>
        <taxon>Guyanagaster</taxon>
    </lineage>
</organism>
<proteinExistence type="predicted"/>
<keyword evidence="1" id="KW-1133">Transmembrane helix</keyword>